<evidence type="ECO:0000256" key="1">
    <source>
        <dbReference type="SAM" id="SignalP"/>
    </source>
</evidence>
<keyword evidence="1" id="KW-0732">Signal</keyword>
<accession>A0ABZ0TKH0</accession>
<dbReference type="Proteomes" id="UP001324380">
    <property type="component" value="Chromosome"/>
</dbReference>
<name>A0ABZ0TKH0_9SPHI</name>
<organism evidence="2 3">
    <name type="scientific">Mucilaginibacter sabulilitoris</name>
    <dbReference type="NCBI Taxonomy" id="1173583"/>
    <lineage>
        <taxon>Bacteria</taxon>
        <taxon>Pseudomonadati</taxon>
        <taxon>Bacteroidota</taxon>
        <taxon>Sphingobacteriia</taxon>
        <taxon>Sphingobacteriales</taxon>
        <taxon>Sphingobacteriaceae</taxon>
        <taxon>Mucilaginibacter</taxon>
    </lineage>
</organism>
<dbReference type="RefSeq" id="WP_321561853.1">
    <property type="nucleotide sequence ID" value="NZ_CP139558.1"/>
</dbReference>
<evidence type="ECO:0000313" key="3">
    <source>
        <dbReference type="Proteomes" id="UP001324380"/>
    </source>
</evidence>
<proteinExistence type="predicted"/>
<gene>
    <name evidence="2" type="ORF">SNE25_25550</name>
</gene>
<evidence type="ECO:0008006" key="4">
    <source>
        <dbReference type="Google" id="ProtNLM"/>
    </source>
</evidence>
<evidence type="ECO:0000313" key="2">
    <source>
        <dbReference type="EMBL" id="WPU92693.1"/>
    </source>
</evidence>
<feature type="signal peptide" evidence="1">
    <location>
        <begin position="1"/>
        <end position="20"/>
    </location>
</feature>
<sequence length="216" mass="24070">MKKLIISGLAIMLLFLSASAQQNSGALQSAVTKLDQAKTAKDYETLEKEFVKIAAAQPKDWLPNYYAAYCNAKIGFLLQDDGESIEPYSNRGEAQAKAAESLLDKNNQKKELSEVYTVISMLNQGRVFINPMTYGPKYGPIAQQFLNAAKQLNPDNPRAIYLAAWFKYNTPKMWGGDKALAKQLAAQSLKLLDNAEKGVTPHWGKTEDQELLNKYK</sequence>
<feature type="chain" id="PRO_5046056066" description="Sel1 repeat family protein" evidence="1">
    <location>
        <begin position="21"/>
        <end position="216"/>
    </location>
</feature>
<keyword evidence="3" id="KW-1185">Reference proteome</keyword>
<dbReference type="EMBL" id="CP139558">
    <property type="protein sequence ID" value="WPU92693.1"/>
    <property type="molecule type" value="Genomic_DNA"/>
</dbReference>
<reference evidence="2 3" key="1">
    <citation type="submission" date="2023-11" db="EMBL/GenBank/DDBJ databases">
        <title>Analysis of the Genomes of Mucilaginibacter gossypii cycad 4 and M. sabulilitoris SNA2: microbes with the potential for plant growth promotion.</title>
        <authorList>
            <person name="Hirsch A.M."/>
            <person name="Humm E."/>
            <person name="Rubbi M."/>
            <person name="Del Vecchio G."/>
            <person name="Ha S.M."/>
            <person name="Pellegrini M."/>
            <person name="Gunsalus R.P."/>
        </authorList>
    </citation>
    <scope>NUCLEOTIDE SEQUENCE [LARGE SCALE GENOMIC DNA]</scope>
    <source>
        <strain evidence="2 3">SNA2</strain>
    </source>
</reference>
<protein>
    <recommendedName>
        <fullName evidence="4">Sel1 repeat family protein</fullName>
    </recommendedName>
</protein>